<dbReference type="Proteomes" id="UP000256977">
    <property type="component" value="Unassembled WGS sequence"/>
</dbReference>
<dbReference type="SUPFAM" id="SSF46785">
    <property type="entry name" value="Winged helix' DNA-binding domain"/>
    <property type="match status" value="1"/>
</dbReference>
<proteinExistence type="predicted"/>
<dbReference type="GO" id="GO:0003700">
    <property type="term" value="F:DNA-binding transcription factor activity"/>
    <property type="evidence" value="ECO:0007669"/>
    <property type="project" value="InterPro"/>
</dbReference>
<evidence type="ECO:0000256" key="1">
    <source>
        <dbReference type="ARBA" id="ARBA00023015"/>
    </source>
</evidence>
<dbReference type="PRINTS" id="PR00035">
    <property type="entry name" value="HTHGNTR"/>
</dbReference>
<dbReference type="Pfam" id="PF00392">
    <property type="entry name" value="GntR"/>
    <property type="match status" value="1"/>
</dbReference>
<dbReference type="CDD" id="cd06267">
    <property type="entry name" value="PBP1_LacI_sugar_binding-like"/>
    <property type="match status" value="1"/>
</dbReference>
<comment type="caution">
    <text evidence="5">The sequence shown here is derived from an EMBL/GenBank/DDBJ whole genome shotgun (WGS) entry which is preliminary data.</text>
</comment>
<name>A0A3D9JM52_9BACL</name>
<dbReference type="InterPro" id="IPR046335">
    <property type="entry name" value="LacI/GalR-like_sensor"/>
</dbReference>
<dbReference type="SMART" id="SM00345">
    <property type="entry name" value="HTH_GNTR"/>
    <property type="match status" value="1"/>
</dbReference>
<dbReference type="FunFam" id="1.10.10.10:FF:000079">
    <property type="entry name" value="GntR family transcriptional regulator"/>
    <property type="match status" value="1"/>
</dbReference>
<dbReference type="InterPro" id="IPR036388">
    <property type="entry name" value="WH-like_DNA-bd_sf"/>
</dbReference>
<organism evidence="5 6">
    <name type="scientific">Cohnella phaseoli</name>
    <dbReference type="NCBI Taxonomy" id="456490"/>
    <lineage>
        <taxon>Bacteria</taxon>
        <taxon>Bacillati</taxon>
        <taxon>Bacillota</taxon>
        <taxon>Bacilli</taxon>
        <taxon>Bacillales</taxon>
        <taxon>Paenibacillaceae</taxon>
        <taxon>Cohnella</taxon>
    </lineage>
</organism>
<evidence type="ECO:0000313" key="6">
    <source>
        <dbReference type="Proteomes" id="UP000256977"/>
    </source>
</evidence>
<dbReference type="CDD" id="cd07377">
    <property type="entry name" value="WHTH_GntR"/>
    <property type="match status" value="1"/>
</dbReference>
<keyword evidence="1" id="KW-0805">Transcription regulation</keyword>
<dbReference type="PANTHER" id="PTHR30146">
    <property type="entry name" value="LACI-RELATED TRANSCRIPTIONAL REPRESSOR"/>
    <property type="match status" value="1"/>
</dbReference>
<evidence type="ECO:0000313" key="5">
    <source>
        <dbReference type="EMBL" id="RED75065.1"/>
    </source>
</evidence>
<dbReference type="PROSITE" id="PS50949">
    <property type="entry name" value="HTH_GNTR"/>
    <property type="match status" value="1"/>
</dbReference>
<keyword evidence="6" id="KW-1185">Reference proteome</keyword>
<accession>A0A3D9JM52</accession>
<keyword evidence="2" id="KW-0238">DNA-binding</keyword>
<dbReference type="AlphaFoldDB" id="A0A3D9JM52"/>
<dbReference type="Pfam" id="PF13377">
    <property type="entry name" value="Peripla_BP_3"/>
    <property type="match status" value="1"/>
</dbReference>
<evidence type="ECO:0000256" key="2">
    <source>
        <dbReference type="ARBA" id="ARBA00023125"/>
    </source>
</evidence>
<dbReference type="GO" id="GO:0000976">
    <property type="term" value="F:transcription cis-regulatory region binding"/>
    <property type="evidence" value="ECO:0007669"/>
    <property type="project" value="TreeGrafter"/>
</dbReference>
<dbReference type="InterPro" id="IPR036390">
    <property type="entry name" value="WH_DNA-bd_sf"/>
</dbReference>
<feature type="domain" description="HTH gntR-type" evidence="4">
    <location>
        <begin position="5"/>
        <end position="73"/>
    </location>
</feature>
<sequence length="375" mass="42340">MESESPKYLQIKQYIVRKINQGEFKPHDQIPTEFMLSEKFSVSRITSNRAIRELEMEGYIYRTRGKGSFVASPGDRQSGAGDGYSVPDESRRVAVIFADVQHHQYGYTTCMEILLGAQRVLAQHGYDVSIFFSDESQEQEQSLIAAASSGQFAGFLLLPMSSNHEHEELKQLNDRRFPFVIIDRAIGTLRTNLVTSDNFDGAYQAVSYLIEQGHRNIAFVSLKIDYASSVHERYRGYCEALSDYRIPLRRELVMEDYSPANMAAIAERLTEHIQSPADNVTAVFAINDEIAIDAMKALVQRGVAIPDDVSLIGFDDSPMLEHVSIPLSSVKQFRKRLGEQAGEMLVRHIEDRELPLEHVMLNTKLVVRKSTGKAK</sequence>
<evidence type="ECO:0000256" key="3">
    <source>
        <dbReference type="ARBA" id="ARBA00023163"/>
    </source>
</evidence>
<dbReference type="InterPro" id="IPR028082">
    <property type="entry name" value="Peripla_BP_I"/>
</dbReference>
<dbReference type="Gene3D" id="3.40.50.2300">
    <property type="match status" value="2"/>
</dbReference>
<dbReference type="SUPFAM" id="SSF53822">
    <property type="entry name" value="Periplasmic binding protein-like I"/>
    <property type="match status" value="1"/>
</dbReference>
<gene>
    <name evidence="5" type="ORF">DFP98_11737</name>
</gene>
<dbReference type="RefSeq" id="WP_181917824.1">
    <property type="nucleotide sequence ID" value="NZ_QRDZ01000017.1"/>
</dbReference>
<dbReference type="PANTHER" id="PTHR30146:SF109">
    <property type="entry name" value="HTH-TYPE TRANSCRIPTIONAL REGULATOR GALS"/>
    <property type="match status" value="1"/>
</dbReference>
<evidence type="ECO:0000259" key="4">
    <source>
        <dbReference type="PROSITE" id="PS50949"/>
    </source>
</evidence>
<dbReference type="Gene3D" id="1.10.10.10">
    <property type="entry name" value="Winged helix-like DNA-binding domain superfamily/Winged helix DNA-binding domain"/>
    <property type="match status" value="1"/>
</dbReference>
<dbReference type="InterPro" id="IPR000524">
    <property type="entry name" value="Tscrpt_reg_HTH_GntR"/>
</dbReference>
<keyword evidence="3" id="KW-0804">Transcription</keyword>
<protein>
    <submittedName>
        <fullName evidence="5">GntR family transcriptional regulator of arabinose operon</fullName>
    </submittedName>
</protein>
<dbReference type="EMBL" id="QRDZ01000017">
    <property type="protein sequence ID" value="RED75065.1"/>
    <property type="molecule type" value="Genomic_DNA"/>
</dbReference>
<reference evidence="5 6" key="1">
    <citation type="submission" date="2018-07" db="EMBL/GenBank/DDBJ databases">
        <title>Genomic Encyclopedia of Type Strains, Phase III (KMG-III): the genomes of soil and plant-associated and newly described type strains.</title>
        <authorList>
            <person name="Whitman W."/>
        </authorList>
    </citation>
    <scope>NUCLEOTIDE SEQUENCE [LARGE SCALE GENOMIC DNA]</scope>
    <source>
        <strain evidence="5 6">CECT 7287</strain>
    </source>
</reference>